<sequence length="222" mass="23233">MTPETETHESETPGSDTPESGAASGSGGTTESQDAAFLDLVRRGNARTRAVLCTLARHGVALRRDEPERAARLLEALGVWPVYKGGQFLFDLLEWEDFMLDGDPPPPIRPQDLAASLRLPLRLLSEAVDAAPTMLQTGPLHRTAAAFDLPLRFLTVTAKAALDGIAGDLGTMAATSADAPAEEGPGGSEGELPELAAGFHLYQDVVLGTVVIAGPLLDGGAR</sequence>
<comment type="caution">
    <text evidence="2">The sequence shown here is derived from an EMBL/GenBank/DDBJ whole genome shotgun (WGS) entry which is preliminary data.</text>
</comment>
<dbReference type="OrthoDB" id="4205797at2"/>
<evidence type="ECO:0000313" key="3">
    <source>
        <dbReference type="Proteomes" id="UP000053429"/>
    </source>
</evidence>
<dbReference type="AlphaFoldDB" id="A0A101TWW3"/>
<evidence type="ECO:0000313" key="2">
    <source>
        <dbReference type="EMBL" id="KUO00029.1"/>
    </source>
</evidence>
<organism evidence="2 3">
    <name type="scientific">Streptomyces caeruleatus</name>
    <dbReference type="NCBI Taxonomy" id="661399"/>
    <lineage>
        <taxon>Bacteria</taxon>
        <taxon>Bacillati</taxon>
        <taxon>Actinomycetota</taxon>
        <taxon>Actinomycetes</taxon>
        <taxon>Kitasatosporales</taxon>
        <taxon>Streptomycetaceae</taxon>
        <taxon>Streptomyces</taxon>
    </lineage>
</organism>
<protein>
    <submittedName>
        <fullName evidence="2">Uncharacterized protein</fullName>
    </submittedName>
</protein>
<feature type="region of interest" description="Disordered" evidence="1">
    <location>
        <begin position="1"/>
        <end position="31"/>
    </location>
</feature>
<feature type="compositionally biased region" description="Basic and acidic residues" evidence="1">
    <location>
        <begin position="1"/>
        <end position="11"/>
    </location>
</feature>
<accession>A0A101TWW3</accession>
<proteinExistence type="predicted"/>
<evidence type="ECO:0000256" key="1">
    <source>
        <dbReference type="SAM" id="MobiDB-lite"/>
    </source>
</evidence>
<name>A0A101TWW3_9ACTN</name>
<dbReference type="STRING" id="661399.AQJ67_24480"/>
<gene>
    <name evidence="2" type="ORF">AQJ67_24480</name>
</gene>
<dbReference type="RefSeq" id="WP_062721228.1">
    <property type="nucleotide sequence ID" value="NZ_KQ948931.1"/>
</dbReference>
<keyword evidence="3" id="KW-1185">Reference proteome</keyword>
<dbReference type="Proteomes" id="UP000053429">
    <property type="component" value="Unassembled WGS sequence"/>
</dbReference>
<dbReference type="EMBL" id="LMWY01000029">
    <property type="protein sequence ID" value="KUO00029.1"/>
    <property type="molecule type" value="Genomic_DNA"/>
</dbReference>
<reference evidence="2 3" key="1">
    <citation type="submission" date="2015-10" db="EMBL/GenBank/DDBJ databases">
        <title>Draft genome sequence of Streptomyces caeruleatus NRRL B-24802, type strain for the species Streptomyces caeruleatus.</title>
        <authorList>
            <person name="Ruckert C."/>
            <person name="Winkler A."/>
            <person name="Kalinowski J."/>
            <person name="Kampfer P."/>
            <person name="Glaeser S."/>
        </authorList>
    </citation>
    <scope>NUCLEOTIDE SEQUENCE [LARGE SCALE GENOMIC DNA]</scope>
    <source>
        <strain evidence="2 3">NRRL B-24802</strain>
    </source>
</reference>